<evidence type="ECO:0000313" key="1">
    <source>
        <dbReference type="EMBL" id="QJA62200.1"/>
    </source>
</evidence>
<organism evidence="2">
    <name type="scientific">viral metagenome</name>
    <dbReference type="NCBI Taxonomy" id="1070528"/>
    <lineage>
        <taxon>unclassified sequences</taxon>
        <taxon>metagenomes</taxon>
        <taxon>organismal metagenomes</taxon>
    </lineage>
</organism>
<dbReference type="EMBL" id="MT141464">
    <property type="protein sequence ID" value="QJA62200.1"/>
    <property type="molecule type" value="Genomic_DNA"/>
</dbReference>
<dbReference type="EMBL" id="MT141956">
    <property type="protein sequence ID" value="QJA72496.1"/>
    <property type="molecule type" value="Genomic_DNA"/>
</dbReference>
<evidence type="ECO:0000313" key="2">
    <source>
        <dbReference type="EMBL" id="QJA72496.1"/>
    </source>
</evidence>
<proteinExistence type="predicted"/>
<reference evidence="2" key="1">
    <citation type="submission" date="2020-03" db="EMBL/GenBank/DDBJ databases">
        <title>The deep terrestrial virosphere.</title>
        <authorList>
            <person name="Holmfeldt K."/>
            <person name="Nilsson E."/>
            <person name="Simone D."/>
            <person name="Lopez-Fernandez M."/>
            <person name="Wu X."/>
            <person name="de Brujin I."/>
            <person name="Lundin D."/>
            <person name="Andersson A."/>
            <person name="Bertilsson S."/>
            <person name="Dopson M."/>
        </authorList>
    </citation>
    <scope>NUCLEOTIDE SEQUENCE</scope>
    <source>
        <strain evidence="2">MM415A02743</strain>
        <strain evidence="1">MM415B00814</strain>
    </source>
</reference>
<protein>
    <submittedName>
        <fullName evidence="2">Putative tail protein</fullName>
    </submittedName>
</protein>
<dbReference type="AlphaFoldDB" id="A0A6M3JRF0"/>
<accession>A0A6M3JRF0</accession>
<name>A0A6M3JRF0_9ZZZZ</name>
<gene>
    <name evidence="2" type="ORF">MM415A02743_0002</name>
    <name evidence="1" type="ORF">MM415B00814_0019</name>
</gene>
<sequence length="342" mass="35232">MVPGSTEQTTLGTISTGTWEATDIAVLHGGTGASTSGGAQTNLGLAIGTNVQAWDAVLDDLAALSPVATDQFIVGTGAGTYAHVNMIGSGLTLSGGNFYWAWLNIEALSEAPTENSVMFYKGVSGGVEWNAGATARTSLGLAIGTDVLAQQTIGIADNNLVEMDDADAADNDYAKFTVNGLEGRSYAELLSDISVESGAEVNEIEGDGTNGRVLRSILLQIYDGTNANTVKAATGIIWNGDSIGLTDNISKGATTGDFTLSADGSTLTIEASGLTGNCIAVLGADNSYNSSNSTIETIQYDMVSNDIRLIFYTDNAGNVLDLTAALSGVEIITVYILYLTSS</sequence>